<accession>F8P9J0</accession>
<organism>
    <name type="scientific">Serpula lacrymans var. lacrymans (strain S7.9)</name>
    <name type="common">Dry rot fungus</name>
    <dbReference type="NCBI Taxonomy" id="578457"/>
    <lineage>
        <taxon>Eukaryota</taxon>
        <taxon>Fungi</taxon>
        <taxon>Dikarya</taxon>
        <taxon>Basidiomycota</taxon>
        <taxon>Agaricomycotina</taxon>
        <taxon>Agaricomycetes</taxon>
        <taxon>Agaricomycetidae</taxon>
        <taxon>Boletales</taxon>
        <taxon>Coniophorineae</taxon>
        <taxon>Serpulaceae</taxon>
        <taxon>Serpula</taxon>
    </lineage>
</organism>
<feature type="non-terminal residue" evidence="1">
    <location>
        <position position="69"/>
    </location>
</feature>
<name>F8P9J0_SERL9</name>
<sequence>MAVDHSTMSTSQDFVMQCQINCVQTLTTHETEGVREFELEYVWTEGKERALYESFVGHVSRKIGAAMMD</sequence>
<dbReference type="Proteomes" id="UP000008064">
    <property type="component" value="Unassembled WGS sequence"/>
</dbReference>
<dbReference type="HOGENOM" id="CLU_2782984_0_0_1"/>
<dbReference type="KEGG" id="sla:SERLADRAFT_400558"/>
<dbReference type="RefSeq" id="XP_007323064.1">
    <property type="nucleotide sequence ID" value="XM_007323002.1"/>
</dbReference>
<dbReference type="EMBL" id="GL945441">
    <property type="protein sequence ID" value="EGO20319.1"/>
    <property type="molecule type" value="Genomic_DNA"/>
</dbReference>
<dbReference type="AlphaFoldDB" id="F8P9J0"/>
<evidence type="ECO:0000313" key="1">
    <source>
        <dbReference type="EMBL" id="EGO20319.1"/>
    </source>
</evidence>
<reference evidence="1" key="1">
    <citation type="submission" date="2011-04" db="EMBL/GenBank/DDBJ databases">
        <title>Evolution of plant cell wall degrading machinery underlies the functional diversity of forest fungi.</title>
        <authorList>
            <consortium name="US DOE Joint Genome Institute (JGI-PGF)"/>
            <person name="Eastwood D.C."/>
            <person name="Floudas D."/>
            <person name="Binder M."/>
            <person name="Majcherczyk A."/>
            <person name="Schneider P."/>
            <person name="Aerts A."/>
            <person name="Asiegbu F.O."/>
            <person name="Baker S.E."/>
            <person name="Barry K."/>
            <person name="Bendiksby M."/>
            <person name="Blumentritt M."/>
            <person name="Coutinho P.M."/>
            <person name="Cullen D."/>
            <person name="Cullen D."/>
            <person name="Gathman A."/>
            <person name="Goodell B."/>
            <person name="Henrissat B."/>
            <person name="Ihrmark K."/>
            <person name="Kauserud H."/>
            <person name="Kohler A."/>
            <person name="LaButti K."/>
            <person name="Lapidus A."/>
            <person name="Lavin J.L."/>
            <person name="Lee Y.-H."/>
            <person name="Lindquist E."/>
            <person name="Lilly W."/>
            <person name="Lucas S."/>
            <person name="Morin E."/>
            <person name="Murat C."/>
            <person name="Oguiza J.A."/>
            <person name="Park J."/>
            <person name="Pisabarro A.G."/>
            <person name="Riley R."/>
            <person name="Rosling A."/>
            <person name="Salamov A."/>
            <person name="Schmidt O."/>
            <person name="Schmutz J."/>
            <person name="Skrede I."/>
            <person name="Stenlid J."/>
            <person name="Wiebenga A."/>
            <person name="Xie X."/>
            <person name="Kues U."/>
            <person name="Hibbett D.S."/>
            <person name="Hoffmeister D."/>
            <person name="Hogberg N."/>
            <person name="Martin F."/>
            <person name="Grigoriev I.V."/>
            <person name="Watkinson S.C."/>
        </authorList>
    </citation>
    <scope>NUCLEOTIDE SEQUENCE</scope>
    <source>
        <strain evidence="1">S7.9</strain>
    </source>
</reference>
<protein>
    <submittedName>
        <fullName evidence="1">Uncharacterized protein</fullName>
    </submittedName>
</protein>
<gene>
    <name evidence="1" type="ORF">SERLADRAFT_400558</name>
</gene>
<proteinExistence type="predicted"/>
<dbReference type="GeneID" id="18812040"/>